<keyword evidence="3" id="KW-0804">Transcription</keyword>
<name>H2AWE3_KAZAF</name>
<evidence type="ECO:0000313" key="7">
    <source>
        <dbReference type="Proteomes" id="UP000005220"/>
    </source>
</evidence>
<evidence type="ECO:0000256" key="2">
    <source>
        <dbReference type="ARBA" id="ARBA00023015"/>
    </source>
</evidence>
<keyword evidence="2" id="KW-0805">Transcription regulation</keyword>
<sequence length="452" mass="51152">MSSLIQKQPKSMTPGELSITHSMTSSANDSSTHVKNERSLNFIEESNRDEVDLSQRLDLSVMIEQFISFLGREHWAKYAQITSLFILGKLSRKELLNQLNDIFQNINDVPRSKLIRLHNQLLLGIMTNSLKESPLGLKGDFDHHSGSNGNKSWGFSNGSGSLNRNIQKRVVKHNSQIETYKKIVMSLPTSDRNRLRLITKEAGKRGFIYCTVLQNRLNNIPKIPTVSNPETLKRVKANNLKTPLEWSQDIMNGFNAPLSTDNFSLPDSDSLYLKMTGIARENGLVGTIDTRCVDMVSNALDHFLKSIIEYGIDSVRYRQKRYSDYYDLNDDGVYVPVADLNKERNAVSDLAIADDGNKIDKISQFPKISLTNEDIYNALSILPNLVEPTSGAYHNLTTNGLVNDDELVIMKSQIDDLPEFSKEKPLFTPLNDRNVGTREELNWLIKDILTEE</sequence>
<dbReference type="OrthoDB" id="10264870at2759"/>
<dbReference type="AlphaFoldDB" id="H2AWE3"/>
<dbReference type="PANTHER" id="PTHR21277:SF5">
    <property type="entry name" value="TRANSCRIPTIONAL ADAPTER 1"/>
    <property type="match status" value="1"/>
</dbReference>
<dbReference type="CDD" id="cd22933">
    <property type="entry name" value="HFD_HFI1"/>
    <property type="match status" value="1"/>
</dbReference>
<evidence type="ECO:0000256" key="3">
    <source>
        <dbReference type="ARBA" id="ARBA00023163"/>
    </source>
</evidence>
<dbReference type="RefSeq" id="XP_003957828.1">
    <property type="nucleotide sequence ID" value="XM_003957779.1"/>
</dbReference>
<dbReference type="GO" id="GO:0000124">
    <property type="term" value="C:SAGA complex"/>
    <property type="evidence" value="ECO:0007669"/>
    <property type="project" value="EnsemblFungi"/>
</dbReference>
<dbReference type="Proteomes" id="UP000005220">
    <property type="component" value="Chromosome 6"/>
</dbReference>
<dbReference type="KEGG" id="kaf:KAFR_0F00960"/>
<dbReference type="EMBL" id="HE650826">
    <property type="protein sequence ID" value="CCF58693.1"/>
    <property type="molecule type" value="Genomic_DNA"/>
</dbReference>
<keyword evidence="4" id="KW-0539">Nucleus</keyword>
<dbReference type="eggNOG" id="ENOG502RX84">
    <property type="taxonomic scope" value="Eukaryota"/>
</dbReference>
<evidence type="ECO:0000256" key="5">
    <source>
        <dbReference type="SAM" id="MobiDB-lite"/>
    </source>
</evidence>
<dbReference type="PANTHER" id="PTHR21277">
    <property type="entry name" value="TRANSCRIPTIONAL ADAPTER 1"/>
    <property type="match status" value="1"/>
</dbReference>
<dbReference type="GeneID" id="13884161"/>
<dbReference type="GO" id="GO:0006357">
    <property type="term" value="P:regulation of transcription by RNA polymerase II"/>
    <property type="evidence" value="ECO:0007669"/>
    <property type="project" value="EnsemblFungi"/>
</dbReference>
<dbReference type="InterPro" id="IPR024738">
    <property type="entry name" value="Hfi1/Tada1"/>
</dbReference>
<dbReference type="STRING" id="1071382.H2AWE3"/>
<accession>H2AWE3</accession>
<dbReference type="GO" id="GO:0046695">
    <property type="term" value="C:SLIK (SAGA-like) complex"/>
    <property type="evidence" value="ECO:0007669"/>
    <property type="project" value="EnsemblFungi"/>
</dbReference>
<evidence type="ECO:0000256" key="1">
    <source>
        <dbReference type="ARBA" id="ARBA00004123"/>
    </source>
</evidence>
<dbReference type="Pfam" id="PF12767">
    <property type="entry name" value="SAGA-Tad1"/>
    <property type="match status" value="1"/>
</dbReference>
<dbReference type="FunCoup" id="H2AWE3">
    <property type="interactions" value="1364"/>
</dbReference>
<evidence type="ECO:0000313" key="6">
    <source>
        <dbReference type="EMBL" id="CCF58693.1"/>
    </source>
</evidence>
<feature type="region of interest" description="Disordered" evidence="5">
    <location>
        <begin position="1"/>
        <end position="33"/>
    </location>
</feature>
<feature type="compositionally biased region" description="Polar residues" evidence="5">
    <location>
        <begin position="19"/>
        <end position="31"/>
    </location>
</feature>
<comment type="subcellular location">
    <subcellularLocation>
        <location evidence="1">Nucleus</location>
    </subcellularLocation>
</comment>
<organism evidence="6 7">
    <name type="scientific">Kazachstania africana (strain ATCC 22294 / BCRC 22015 / CBS 2517 / CECT 1963 / NBRC 1671 / NRRL Y-8276)</name>
    <name type="common">Yeast</name>
    <name type="synonym">Kluyveromyces africanus</name>
    <dbReference type="NCBI Taxonomy" id="1071382"/>
    <lineage>
        <taxon>Eukaryota</taxon>
        <taxon>Fungi</taxon>
        <taxon>Dikarya</taxon>
        <taxon>Ascomycota</taxon>
        <taxon>Saccharomycotina</taxon>
        <taxon>Saccharomycetes</taxon>
        <taxon>Saccharomycetales</taxon>
        <taxon>Saccharomycetaceae</taxon>
        <taxon>Kazachstania</taxon>
    </lineage>
</organism>
<dbReference type="GO" id="GO:0005634">
    <property type="term" value="C:nucleus"/>
    <property type="evidence" value="ECO:0007669"/>
    <property type="project" value="UniProtKB-SubCell"/>
</dbReference>
<dbReference type="GO" id="GO:0006325">
    <property type="term" value="P:chromatin organization"/>
    <property type="evidence" value="ECO:0007669"/>
    <property type="project" value="EnsemblFungi"/>
</dbReference>
<proteinExistence type="predicted"/>
<reference evidence="6 7" key="1">
    <citation type="journal article" date="2011" name="Proc. Natl. Acad. Sci. U.S.A.">
        <title>Evolutionary erosion of yeast sex chromosomes by mating-type switching accidents.</title>
        <authorList>
            <person name="Gordon J.L."/>
            <person name="Armisen D."/>
            <person name="Proux-Wera E."/>
            <person name="Oheigeartaigh S.S."/>
            <person name="Byrne K.P."/>
            <person name="Wolfe K.H."/>
        </authorList>
    </citation>
    <scope>NUCLEOTIDE SEQUENCE [LARGE SCALE GENOMIC DNA]</scope>
    <source>
        <strain evidence="7">ATCC 22294 / BCRC 22015 / CBS 2517 / CECT 1963 / NBRC 1671 / NRRL Y-8276</strain>
    </source>
</reference>
<gene>
    <name evidence="6" type="primary">KAFR0F00960</name>
    <name evidence="6" type="ORF">KAFR_0F00960</name>
</gene>
<dbReference type="GO" id="GO:0003713">
    <property type="term" value="F:transcription coactivator activity"/>
    <property type="evidence" value="ECO:0007669"/>
    <property type="project" value="EnsemblFungi"/>
</dbReference>
<keyword evidence="7" id="KW-1185">Reference proteome</keyword>
<evidence type="ECO:0008006" key="8">
    <source>
        <dbReference type="Google" id="ProtNLM"/>
    </source>
</evidence>
<dbReference type="InParanoid" id="H2AWE3"/>
<dbReference type="GO" id="GO:0006366">
    <property type="term" value="P:transcription by RNA polymerase II"/>
    <property type="evidence" value="ECO:0007669"/>
    <property type="project" value="EnsemblFungi"/>
</dbReference>
<evidence type="ECO:0000256" key="4">
    <source>
        <dbReference type="ARBA" id="ARBA00023242"/>
    </source>
</evidence>
<dbReference type="HOGENOM" id="CLU_033254_1_0_1"/>
<protein>
    <recommendedName>
        <fullName evidence="8">Transcriptional coactivator HFI1/ADA1</fullName>
    </recommendedName>
</protein>
<feature type="compositionally biased region" description="Polar residues" evidence="5">
    <location>
        <begin position="1"/>
        <end position="11"/>
    </location>
</feature>